<comment type="caution">
    <text evidence="8">The sequence shown here is derived from an EMBL/GenBank/DDBJ whole genome shotgun (WGS) entry which is preliminary data.</text>
</comment>
<feature type="compositionally biased region" description="Basic residues" evidence="6">
    <location>
        <begin position="525"/>
        <end position="548"/>
    </location>
</feature>
<dbReference type="Pfam" id="PF24796">
    <property type="entry name" value="WDR55"/>
    <property type="match status" value="1"/>
</dbReference>
<feature type="compositionally biased region" description="Acidic residues" evidence="6">
    <location>
        <begin position="505"/>
        <end position="521"/>
    </location>
</feature>
<dbReference type="SUPFAM" id="SSF50978">
    <property type="entry name" value="WD40 repeat-like"/>
    <property type="match status" value="1"/>
</dbReference>
<name>A0AAW1QQU1_9CHLO</name>
<keyword evidence="7" id="KW-0472">Membrane</keyword>
<reference evidence="8 9" key="1">
    <citation type="journal article" date="2024" name="Nat. Commun.">
        <title>Phylogenomics reveals the evolutionary origins of lichenization in chlorophyte algae.</title>
        <authorList>
            <person name="Puginier C."/>
            <person name="Libourel C."/>
            <person name="Otte J."/>
            <person name="Skaloud P."/>
            <person name="Haon M."/>
            <person name="Grisel S."/>
            <person name="Petersen M."/>
            <person name="Berrin J.G."/>
            <person name="Delaux P.M."/>
            <person name="Dal Grande F."/>
            <person name="Keller J."/>
        </authorList>
    </citation>
    <scope>NUCLEOTIDE SEQUENCE [LARGE SCALE GENOMIC DNA]</scope>
    <source>
        <strain evidence="8 9">SAG 2043</strain>
    </source>
</reference>
<evidence type="ECO:0000256" key="2">
    <source>
        <dbReference type="ARBA" id="ARBA00022574"/>
    </source>
</evidence>
<evidence type="ECO:0000256" key="1">
    <source>
        <dbReference type="ARBA" id="ARBA00007625"/>
    </source>
</evidence>
<organism evidence="8 9">
    <name type="scientific">[Myrmecia] bisecta</name>
    <dbReference type="NCBI Taxonomy" id="41462"/>
    <lineage>
        <taxon>Eukaryota</taxon>
        <taxon>Viridiplantae</taxon>
        <taxon>Chlorophyta</taxon>
        <taxon>core chlorophytes</taxon>
        <taxon>Trebouxiophyceae</taxon>
        <taxon>Trebouxiales</taxon>
        <taxon>Trebouxiaceae</taxon>
        <taxon>Myrmecia</taxon>
    </lineage>
</organism>
<dbReference type="AlphaFoldDB" id="A0AAW1QQU1"/>
<dbReference type="PANTHER" id="PTHR44019">
    <property type="entry name" value="WD REPEAT-CONTAINING PROTEIN 55"/>
    <property type="match status" value="1"/>
</dbReference>
<evidence type="ECO:0000313" key="8">
    <source>
        <dbReference type="EMBL" id="KAK9823827.1"/>
    </source>
</evidence>
<feature type="region of interest" description="Disordered" evidence="6">
    <location>
        <begin position="149"/>
        <end position="193"/>
    </location>
</feature>
<keyword evidence="2 4" id="KW-0853">WD repeat</keyword>
<keyword evidence="7" id="KW-0812">Transmembrane</keyword>
<feature type="region of interest" description="Disordered" evidence="6">
    <location>
        <begin position="492"/>
        <end position="560"/>
    </location>
</feature>
<comment type="similarity">
    <text evidence="1">Belongs to the WD repeat WDR55 family.</text>
</comment>
<dbReference type="InterPro" id="IPR050505">
    <property type="entry name" value="WDR55/POC1"/>
</dbReference>
<proteinExistence type="inferred from homology"/>
<protein>
    <submittedName>
        <fullName evidence="8">Uncharacterized protein</fullName>
    </submittedName>
</protein>
<feature type="coiled-coil region" evidence="5">
    <location>
        <begin position="121"/>
        <end position="148"/>
    </location>
</feature>
<evidence type="ECO:0000313" key="9">
    <source>
        <dbReference type="Proteomes" id="UP001489004"/>
    </source>
</evidence>
<evidence type="ECO:0000256" key="3">
    <source>
        <dbReference type="ARBA" id="ARBA00022737"/>
    </source>
</evidence>
<dbReference type="PROSITE" id="PS50082">
    <property type="entry name" value="WD_REPEATS_2"/>
    <property type="match status" value="1"/>
</dbReference>
<dbReference type="InterPro" id="IPR019775">
    <property type="entry name" value="WD40_repeat_CS"/>
</dbReference>
<evidence type="ECO:0000256" key="5">
    <source>
        <dbReference type="SAM" id="Coils"/>
    </source>
</evidence>
<dbReference type="EMBL" id="JALJOR010000002">
    <property type="protein sequence ID" value="KAK9823827.1"/>
    <property type="molecule type" value="Genomic_DNA"/>
</dbReference>
<dbReference type="InterPro" id="IPR015943">
    <property type="entry name" value="WD40/YVTN_repeat-like_dom_sf"/>
</dbReference>
<dbReference type="Gene3D" id="2.130.10.10">
    <property type="entry name" value="YVTN repeat-like/Quinoprotein amine dehydrogenase"/>
    <property type="match status" value="2"/>
</dbReference>
<dbReference type="PROSITE" id="PS50294">
    <property type="entry name" value="WD_REPEATS_REGION"/>
    <property type="match status" value="1"/>
</dbReference>
<feature type="transmembrane region" description="Helical" evidence="7">
    <location>
        <begin position="48"/>
        <end position="67"/>
    </location>
</feature>
<dbReference type="PROSITE" id="PS00678">
    <property type="entry name" value="WD_REPEATS_1"/>
    <property type="match status" value="1"/>
</dbReference>
<sequence length="560" mass="60688">MPQISNLMPFNHEAPQPPAQAEEYTMMKSFQMLIQPPTRPTLVGRWDWHAWNFFVALLPALFVAGIAQYARADMARREAEKQEEERLATEQALHAVLFGKDTPAQPGAMPDVKTTQPASDIQALGAEQEQLRTRVEQLEAMLQRVLRGGAGGSSLQGEIAKDDSGTAEKPANARQSQPRPSGSSTPRGSMDTTETCKIELPEQPMDCHFHPTEPLIATGIISGRLQTYRYAGSTAERVLSLKAHSESCRAVQFSAAGSLLLSASADKSILAVDVAQGVAKARLSDAHAVAINRLTMVSETVLASGDDSGCINLWDTRQQSGCGSFQAHSDFITDMVVLDAHQSLLAVSGDGTLSVNDLRTIKVQLQTEDDADDELLSVAVVKQGKKVVCGSQSGVINLYTWGAMADCSDRFPGHPSSVDALLKYDEDTIITGSSDGLIRILSILPNKMLGIIGAHNDDPIERLAMSADRSMLASASHDNTLRLWDVAYLGEDDDEEEEARQANEDDKEEEEKDSDGSDDDDTAGKRRKKKQRQKKGSGKIPKASKHRASASGFFADLVQS</sequence>
<evidence type="ECO:0000256" key="7">
    <source>
        <dbReference type="SAM" id="Phobius"/>
    </source>
</evidence>
<dbReference type="InterPro" id="IPR001680">
    <property type="entry name" value="WD40_rpt"/>
</dbReference>
<dbReference type="SMART" id="SM00320">
    <property type="entry name" value="WD40"/>
    <property type="match status" value="7"/>
</dbReference>
<evidence type="ECO:0000256" key="4">
    <source>
        <dbReference type="PROSITE-ProRule" id="PRU00221"/>
    </source>
</evidence>
<gene>
    <name evidence="8" type="ORF">WJX72_005787</name>
</gene>
<keyword evidence="7" id="KW-1133">Transmembrane helix</keyword>
<accession>A0AAW1QQU1</accession>
<dbReference type="Proteomes" id="UP001489004">
    <property type="component" value="Unassembled WGS sequence"/>
</dbReference>
<keyword evidence="9" id="KW-1185">Reference proteome</keyword>
<evidence type="ECO:0000256" key="6">
    <source>
        <dbReference type="SAM" id="MobiDB-lite"/>
    </source>
</evidence>
<feature type="repeat" description="WD" evidence="4">
    <location>
        <begin position="453"/>
        <end position="486"/>
    </location>
</feature>
<dbReference type="PANTHER" id="PTHR44019:SF20">
    <property type="entry name" value="WD REPEAT-CONTAINING PROTEIN 55"/>
    <property type="match status" value="1"/>
</dbReference>
<feature type="compositionally biased region" description="Low complexity" evidence="6">
    <location>
        <begin position="174"/>
        <end position="189"/>
    </location>
</feature>
<keyword evidence="5" id="KW-0175">Coiled coil</keyword>
<keyword evidence="3" id="KW-0677">Repeat</keyword>
<dbReference type="InterPro" id="IPR036322">
    <property type="entry name" value="WD40_repeat_dom_sf"/>
</dbReference>